<dbReference type="EMBL" id="JBIMZQ010000032">
    <property type="protein sequence ID" value="KAL3662211.1"/>
    <property type="molecule type" value="Genomic_DNA"/>
</dbReference>
<feature type="region of interest" description="Disordered" evidence="1">
    <location>
        <begin position="34"/>
        <end position="104"/>
    </location>
</feature>
<feature type="compositionally biased region" description="Basic and acidic residues" evidence="1">
    <location>
        <begin position="59"/>
        <end position="74"/>
    </location>
</feature>
<evidence type="ECO:0000313" key="2">
    <source>
        <dbReference type="EMBL" id="KAL3662211.1"/>
    </source>
</evidence>
<dbReference type="AlphaFoldDB" id="A0ABD3F6V0"/>
<dbReference type="Proteomes" id="UP001632037">
    <property type="component" value="Unassembled WGS sequence"/>
</dbReference>
<reference evidence="2 3" key="1">
    <citation type="submission" date="2024-09" db="EMBL/GenBank/DDBJ databases">
        <title>Genome sequencing and assembly of Phytophthora oleae, isolate VK10A, causative agent of rot of olive drupes.</title>
        <authorList>
            <person name="Conti Taguali S."/>
            <person name="Riolo M."/>
            <person name="La Spada F."/>
            <person name="Cacciola S.O."/>
            <person name="Dionisio G."/>
        </authorList>
    </citation>
    <scope>NUCLEOTIDE SEQUENCE [LARGE SCALE GENOMIC DNA]</scope>
    <source>
        <strain evidence="2 3">VK10A</strain>
    </source>
</reference>
<name>A0ABD3F6V0_9STRA</name>
<comment type="caution">
    <text evidence="2">The sequence shown here is derived from an EMBL/GenBank/DDBJ whole genome shotgun (WGS) entry which is preliminary data.</text>
</comment>
<accession>A0ABD3F6V0</accession>
<evidence type="ECO:0000313" key="3">
    <source>
        <dbReference type="Proteomes" id="UP001632037"/>
    </source>
</evidence>
<organism evidence="2 3">
    <name type="scientific">Phytophthora oleae</name>
    <dbReference type="NCBI Taxonomy" id="2107226"/>
    <lineage>
        <taxon>Eukaryota</taxon>
        <taxon>Sar</taxon>
        <taxon>Stramenopiles</taxon>
        <taxon>Oomycota</taxon>
        <taxon>Peronosporomycetes</taxon>
        <taxon>Peronosporales</taxon>
        <taxon>Peronosporaceae</taxon>
        <taxon>Phytophthora</taxon>
    </lineage>
</organism>
<feature type="compositionally biased region" description="Acidic residues" evidence="1">
    <location>
        <begin position="49"/>
        <end position="58"/>
    </location>
</feature>
<proteinExistence type="predicted"/>
<sequence>MIPVATKSSSSRPHTFGRSSNVWQYLDLVHDRSTPLSGERALSALSESTDNESEEEEEVQTHSRRLNEPRHVSLDSRSSSKGPIEGSKRPSRSHKGSLSGVSSLSDLYNPARLREQQGSRKTLLVNAGLRVTGASTVNSTEIMRKLNALGTSSSAPVLPVSPTTHGIENPANPALLSTQTASPMAPVAVVPVSDSEKLRNAFNSQATRLSYGCSVALELFNGHLMMVSSPDGQARVQSLEKLQSQVKGYKDRAIFTLLDLADVRSAGSIRYGDSVWLQLSVGPGDVSWEQGGVLGAKVREAPQLKALGLLDDDAIRNDVQAPAIVGYPVPVTAYLPKSRDDGDMQVDEIQSRLRNKSAKMLGKWIIRSAVCQRQLCVQQR</sequence>
<keyword evidence="3" id="KW-1185">Reference proteome</keyword>
<evidence type="ECO:0000256" key="1">
    <source>
        <dbReference type="SAM" id="MobiDB-lite"/>
    </source>
</evidence>
<protein>
    <submittedName>
        <fullName evidence="2">Uncharacterized protein</fullName>
    </submittedName>
</protein>
<gene>
    <name evidence="2" type="ORF">V7S43_012542</name>
</gene>